<accession>A0A3G8WQ74</accession>
<protein>
    <recommendedName>
        <fullName evidence="4">IPT/TIG domain-containing protein</fullName>
    </recommendedName>
</protein>
<dbReference type="PROSITE" id="PS51257">
    <property type="entry name" value="PROKAR_LIPOPROTEIN"/>
    <property type="match status" value="1"/>
</dbReference>
<dbReference type="Proteomes" id="UP000282297">
    <property type="component" value="Chromosome"/>
</dbReference>
<keyword evidence="1" id="KW-0732">Signal</keyword>
<name>A0A3G8WQ74_9FLAO</name>
<feature type="chain" id="PRO_5018135679" description="IPT/TIG domain-containing protein" evidence="1">
    <location>
        <begin position="24"/>
        <end position="110"/>
    </location>
</feature>
<organism evidence="2 3">
    <name type="scientific">Chryseobacterium taklimakanense</name>
    <dbReference type="NCBI Taxonomy" id="536441"/>
    <lineage>
        <taxon>Bacteria</taxon>
        <taxon>Pseudomonadati</taxon>
        <taxon>Bacteroidota</taxon>
        <taxon>Flavobacteriia</taxon>
        <taxon>Flavobacteriales</taxon>
        <taxon>Weeksellaceae</taxon>
        <taxon>Chryseobacterium group</taxon>
        <taxon>Chryseobacterium</taxon>
    </lineage>
</organism>
<gene>
    <name evidence="2" type="ORF">EIH08_06050</name>
</gene>
<evidence type="ECO:0000256" key="1">
    <source>
        <dbReference type="SAM" id="SignalP"/>
    </source>
</evidence>
<dbReference type="AlphaFoldDB" id="A0A3G8WQ74"/>
<reference evidence="3" key="1">
    <citation type="submission" date="2018-11" db="EMBL/GenBank/DDBJ databases">
        <title>Proposal to divide the Flavobacteriaceae and reorganize its genera based on Amino Acid Identity values calculated from whole genome sequences.</title>
        <authorList>
            <person name="Nicholson A.C."/>
            <person name="Gulvik C.A."/>
            <person name="Whitney A.M."/>
            <person name="Humrighouse B.W."/>
            <person name="Bell M."/>
            <person name="Holmes B."/>
            <person name="Steigerwalt A.B."/>
            <person name="Villarma A."/>
            <person name="Sheth M."/>
            <person name="Batra D."/>
            <person name="Pryor J."/>
            <person name="Bernardet J.-F."/>
            <person name="Hugo C."/>
            <person name="Kampfer P."/>
            <person name="Newman J.D."/>
            <person name="McQuiston J.R."/>
        </authorList>
    </citation>
    <scope>NUCLEOTIDE SEQUENCE [LARGE SCALE GENOMIC DNA]</scope>
    <source>
        <strain evidence="3">H4753</strain>
    </source>
</reference>
<evidence type="ECO:0000313" key="3">
    <source>
        <dbReference type="Proteomes" id="UP000282297"/>
    </source>
</evidence>
<dbReference type="Gene3D" id="2.60.40.10">
    <property type="entry name" value="Immunoglobulins"/>
    <property type="match status" value="1"/>
</dbReference>
<sequence length="110" mass="12237">MKTAILNLIKTVLLIAVFTTVYSCRDNEETASASKTLKIDMVSASVDESGQPLNPLVNTNIGYANNTYVIRGSGFTGLQHIYFNDYESYFNPNFVTDNTIFVTINENTHT</sequence>
<dbReference type="InterPro" id="IPR013783">
    <property type="entry name" value="Ig-like_fold"/>
</dbReference>
<feature type="signal peptide" evidence="1">
    <location>
        <begin position="1"/>
        <end position="23"/>
    </location>
</feature>
<evidence type="ECO:0000313" key="2">
    <source>
        <dbReference type="EMBL" id="AZI20334.1"/>
    </source>
</evidence>
<evidence type="ECO:0008006" key="4">
    <source>
        <dbReference type="Google" id="ProtNLM"/>
    </source>
</evidence>
<proteinExistence type="predicted"/>
<dbReference type="EMBL" id="CP034171">
    <property type="protein sequence ID" value="AZI20334.1"/>
    <property type="molecule type" value="Genomic_DNA"/>
</dbReference>